<evidence type="ECO:0000313" key="8">
    <source>
        <dbReference type="Proteomes" id="UP000007879"/>
    </source>
</evidence>
<dbReference type="PRINTS" id="PR00935">
    <property type="entry name" value="BAND41"/>
</dbReference>
<dbReference type="InParanoid" id="A0A1X7V0F6"/>
<dbReference type="Gene3D" id="3.10.20.90">
    <property type="entry name" value="Phosphatidylinositol 3-kinase Catalytic Subunit, Chain A, domain 1"/>
    <property type="match status" value="1"/>
</dbReference>
<dbReference type="GO" id="GO:0003779">
    <property type="term" value="F:actin binding"/>
    <property type="evidence" value="ECO:0007669"/>
    <property type="project" value="InterPro"/>
</dbReference>
<dbReference type="Gene3D" id="1.20.5.450">
    <property type="match status" value="1"/>
</dbReference>
<gene>
    <name evidence="7" type="primary">100641632</name>
</gene>
<dbReference type="Gene3D" id="6.10.360.10">
    <property type="match status" value="1"/>
</dbReference>
<sequence length="555" mass="65552">MPRPVTVRVTTMDAELEFAIQQSTTGKQLFDQVVKTIGLREVWWFGLQYEDDKGYITWLKLNKKVLAQDLPKETPLKFKFRVKFYPEDVQEELIQDVTQRLFYLQVKDSILTDEIYCPAETLVLLASYAVQAKYGDFNPDEHKPGFLTKDRLLPKRVYDTHKLTKEQWEERITTWHKEHKTMMREDAMLEYLKIAQDLEMYGVNYFEIKNKKGTDLYLGVDALGLNVYEKEDRLTPKIGFPWSEIRNISFNDKKFVIKPIDKKAPDFVFNAPRLRINKRILALCMGNHELYLRRRKPDTIEVQQMKAQAREEKISKQSERVRFQKERQAREEAERKTKDLQEKLQKVIEEEQRVRLEIEKKEQEQRDTAERLRREQAEKEELERKHEEARRAAEEKAQDAAEKKKLEEIAKEKEAAIAKANAEMEKMRKKMQELELEQSRLKKANETPAIALVTEDDHNEDDDKKTEGTTDFSMEGASNVGSEMSRVHIAEKNKQMAQMLKTLTTELAESRDDTKATKLDQLHAENVKQGRDKYKTLRQIRQGNTKTRVEEFEHM</sequence>
<dbReference type="FunCoup" id="A0A1X7V0F6">
    <property type="interactions" value="948"/>
</dbReference>
<proteinExistence type="predicted"/>
<feature type="binding site" evidence="4">
    <location>
        <begin position="60"/>
        <end position="63"/>
    </location>
    <ligand>
        <name>a 1,2-diacyl-sn-glycero-3-phospho-(1D-myo-inositol)</name>
        <dbReference type="ChEBI" id="CHEBI:57880"/>
    </ligand>
</feature>
<dbReference type="PROSITE" id="PS00660">
    <property type="entry name" value="FERM_1"/>
    <property type="match status" value="1"/>
</dbReference>
<feature type="region of interest" description="Disordered" evidence="5">
    <location>
        <begin position="440"/>
        <end position="484"/>
    </location>
</feature>
<dbReference type="SUPFAM" id="SSF47031">
    <property type="entry name" value="Second domain of FERM"/>
    <property type="match status" value="1"/>
</dbReference>
<reference evidence="7" key="2">
    <citation type="submission" date="2017-05" db="UniProtKB">
        <authorList>
            <consortium name="EnsemblMetazoa"/>
        </authorList>
    </citation>
    <scope>IDENTIFICATION</scope>
</reference>
<dbReference type="InterPro" id="IPR019747">
    <property type="entry name" value="FERM_CS"/>
</dbReference>
<dbReference type="Gene3D" id="1.20.80.10">
    <property type="match status" value="1"/>
</dbReference>
<dbReference type="InterPro" id="IPR011993">
    <property type="entry name" value="PH-like_dom_sf"/>
</dbReference>
<dbReference type="CDD" id="cd14473">
    <property type="entry name" value="FERM_B-lobe"/>
    <property type="match status" value="1"/>
</dbReference>
<dbReference type="Pfam" id="PF09380">
    <property type="entry name" value="FERM_C"/>
    <property type="match status" value="1"/>
</dbReference>
<feature type="binding site" evidence="4">
    <location>
        <position position="278"/>
    </location>
    <ligand>
        <name>a 1,2-diacyl-sn-glycero-3-phospho-(1D-myo-inositol)</name>
        <dbReference type="ChEBI" id="CHEBI:57880"/>
    </ligand>
</feature>
<dbReference type="PIRSF" id="PIRSF002305">
    <property type="entry name" value="ERM"/>
    <property type="match status" value="1"/>
</dbReference>
<dbReference type="SMART" id="SM00295">
    <property type="entry name" value="B41"/>
    <property type="match status" value="1"/>
</dbReference>
<dbReference type="CDD" id="cd13194">
    <property type="entry name" value="FERM_C_ERM"/>
    <property type="match status" value="1"/>
</dbReference>
<organism evidence="7">
    <name type="scientific">Amphimedon queenslandica</name>
    <name type="common">Sponge</name>
    <dbReference type="NCBI Taxonomy" id="400682"/>
    <lineage>
        <taxon>Eukaryota</taxon>
        <taxon>Metazoa</taxon>
        <taxon>Porifera</taxon>
        <taxon>Demospongiae</taxon>
        <taxon>Heteroscleromorpha</taxon>
        <taxon>Haplosclerida</taxon>
        <taxon>Niphatidae</taxon>
        <taxon>Amphimedon</taxon>
    </lineage>
</organism>
<dbReference type="InterPro" id="IPR019749">
    <property type="entry name" value="Band_41_domain"/>
</dbReference>
<evidence type="ECO:0000256" key="2">
    <source>
        <dbReference type="ARBA" id="ARBA00022475"/>
    </source>
</evidence>
<dbReference type="KEGG" id="aqu:100641632"/>
<dbReference type="InterPro" id="IPR019748">
    <property type="entry name" value="FERM_central"/>
</dbReference>
<dbReference type="SUPFAM" id="SSF50729">
    <property type="entry name" value="PH domain-like"/>
    <property type="match status" value="1"/>
</dbReference>
<dbReference type="InterPro" id="IPR018979">
    <property type="entry name" value="FERM_N"/>
</dbReference>
<dbReference type="InterPro" id="IPR000798">
    <property type="entry name" value="Ez/rad/moesin-like"/>
</dbReference>
<evidence type="ECO:0000259" key="6">
    <source>
        <dbReference type="PROSITE" id="PS50057"/>
    </source>
</evidence>
<evidence type="ECO:0000256" key="3">
    <source>
        <dbReference type="ARBA" id="ARBA00023136"/>
    </source>
</evidence>
<dbReference type="Proteomes" id="UP000007879">
    <property type="component" value="Unassembled WGS sequence"/>
</dbReference>
<dbReference type="SUPFAM" id="SSF48678">
    <property type="entry name" value="Moesin tail domain"/>
    <property type="match status" value="1"/>
</dbReference>
<dbReference type="SUPFAM" id="SSF54236">
    <property type="entry name" value="Ubiquitin-like"/>
    <property type="match status" value="1"/>
</dbReference>
<dbReference type="GO" id="GO:0005886">
    <property type="term" value="C:plasma membrane"/>
    <property type="evidence" value="ECO:0007669"/>
    <property type="project" value="UniProtKB-SubCell"/>
</dbReference>
<feature type="domain" description="FERM" evidence="6">
    <location>
        <begin position="5"/>
        <end position="295"/>
    </location>
</feature>
<dbReference type="OrthoDB" id="6018897at2759"/>
<dbReference type="InterPro" id="IPR014352">
    <property type="entry name" value="FERM/acyl-CoA-bd_prot_sf"/>
</dbReference>
<dbReference type="Gene3D" id="2.30.29.30">
    <property type="entry name" value="Pleckstrin-homology domain (PH domain)/Phosphotyrosine-binding domain (PTB)"/>
    <property type="match status" value="1"/>
</dbReference>
<dbReference type="InterPro" id="IPR011259">
    <property type="entry name" value="ERM_C_dom"/>
</dbReference>
<dbReference type="FunFam" id="1.20.80.10:FF:000002">
    <property type="entry name" value="radixin isoform X1"/>
    <property type="match status" value="1"/>
</dbReference>
<dbReference type="PRINTS" id="PR00661">
    <property type="entry name" value="ERMFAMILY"/>
</dbReference>
<dbReference type="CDD" id="cd17187">
    <property type="entry name" value="FERM_F1_ERM"/>
    <property type="match status" value="1"/>
</dbReference>
<dbReference type="AlphaFoldDB" id="A0A1X7V0F6"/>
<protein>
    <recommendedName>
        <fullName evidence="6">FERM domain-containing protein</fullName>
    </recommendedName>
</protein>
<dbReference type="EnsemblMetazoa" id="Aqu2.1.33503_001">
    <property type="protein sequence ID" value="Aqu2.1.33503_001"/>
    <property type="gene ID" value="Aqu2.1.33503"/>
</dbReference>
<dbReference type="Pfam" id="PF00769">
    <property type="entry name" value="ERM_C"/>
    <property type="match status" value="1"/>
</dbReference>
<reference evidence="8" key="1">
    <citation type="journal article" date="2010" name="Nature">
        <title>The Amphimedon queenslandica genome and the evolution of animal complexity.</title>
        <authorList>
            <person name="Srivastava M."/>
            <person name="Simakov O."/>
            <person name="Chapman J."/>
            <person name="Fahey B."/>
            <person name="Gauthier M.E."/>
            <person name="Mitros T."/>
            <person name="Richards G.S."/>
            <person name="Conaco C."/>
            <person name="Dacre M."/>
            <person name="Hellsten U."/>
            <person name="Larroux C."/>
            <person name="Putnam N.H."/>
            <person name="Stanke M."/>
            <person name="Adamska M."/>
            <person name="Darling A."/>
            <person name="Degnan S.M."/>
            <person name="Oakley T.H."/>
            <person name="Plachetzki D.C."/>
            <person name="Zhai Y."/>
            <person name="Adamski M."/>
            <person name="Calcino A."/>
            <person name="Cummins S.F."/>
            <person name="Goodstein D.M."/>
            <person name="Harris C."/>
            <person name="Jackson D.J."/>
            <person name="Leys S.P."/>
            <person name="Shu S."/>
            <person name="Woodcroft B.J."/>
            <person name="Vervoort M."/>
            <person name="Kosik K.S."/>
            <person name="Manning G."/>
            <person name="Degnan B.M."/>
            <person name="Rokhsar D.S."/>
        </authorList>
    </citation>
    <scope>NUCLEOTIDE SEQUENCE [LARGE SCALE GENOMIC DNA]</scope>
</reference>
<dbReference type="FunFam" id="2.30.29.30:FF:000003">
    <property type="entry name" value="Radixin isoform 1"/>
    <property type="match status" value="1"/>
</dbReference>
<dbReference type="PROSITE" id="PS50057">
    <property type="entry name" value="FERM_3"/>
    <property type="match status" value="1"/>
</dbReference>
<keyword evidence="8" id="KW-1185">Reference proteome</keyword>
<dbReference type="InterPro" id="IPR008954">
    <property type="entry name" value="Moesin_tail_sf"/>
</dbReference>
<dbReference type="STRING" id="400682.A0A1X7V0F6"/>
<keyword evidence="3" id="KW-0472">Membrane</keyword>
<feature type="region of interest" description="Disordered" evidence="5">
    <location>
        <begin position="311"/>
        <end position="339"/>
    </location>
</feature>
<dbReference type="OMA" id="DMKTQET"/>
<dbReference type="Pfam" id="PF00373">
    <property type="entry name" value="FERM_M"/>
    <property type="match status" value="1"/>
</dbReference>
<dbReference type="Pfam" id="PF09379">
    <property type="entry name" value="FERM_N"/>
    <property type="match status" value="1"/>
</dbReference>
<dbReference type="InterPro" id="IPR018980">
    <property type="entry name" value="FERM_PH-like_C"/>
</dbReference>
<dbReference type="PANTHER" id="PTHR23281">
    <property type="entry name" value="MERLIN/MOESIN/EZRIN/RADIXIN"/>
    <property type="match status" value="1"/>
</dbReference>
<accession>A0A1X7V0F6</accession>
<evidence type="ECO:0000313" key="7">
    <source>
        <dbReference type="EnsemblMetazoa" id="Aqu2.1.33503_001"/>
    </source>
</evidence>
<evidence type="ECO:0000256" key="1">
    <source>
        <dbReference type="ARBA" id="ARBA00004202"/>
    </source>
</evidence>
<name>A0A1X7V0F6_AMPQE</name>
<feature type="region of interest" description="Disordered" evidence="5">
    <location>
        <begin position="362"/>
        <end position="404"/>
    </location>
</feature>
<keyword evidence="2" id="KW-1003">Cell membrane</keyword>
<evidence type="ECO:0000256" key="5">
    <source>
        <dbReference type="SAM" id="MobiDB-lite"/>
    </source>
</evidence>
<dbReference type="InterPro" id="IPR000299">
    <property type="entry name" value="FERM_domain"/>
</dbReference>
<evidence type="ECO:0000256" key="4">
    <source>
        <dbReference type="PIRSR" id="PIRSR002305-1"/>
    </source>
</evidence>
<dbReference type="FunFam" id="3.10.20.90:FF:000013">
    <property type="entry name" value="radixin isoform X1"/>
    <property type="match status" value="1"/>
</dbReference>
<dbReference type="InterPro" id="IPR011174">
    <property type="entry name" value="ERM"/>
</dbReference>
<dbReference type="SMART" id="SM01196">
    <property type="entry name" value="FERM_C"/>
    <property type="match status" value="1"/>
</dbReference>
<comment type="subcellular location">
    <subcellularLocation>
        <location evidence="1">Cell membrane</location>
        <topology evidence="1">Peripheral membrane protein</topology>
    </subcellularLocation>
</comment>
<dbReference type="InterPro" id="IPR041789">
    <property type="entry name" value="ERM_FERM_C"/>
</dbReference>
<dbReference type="InterPro" id="IPR035963">
    <property type="entry name" value="FERM_2"/>
</dbReference>
<dbReference type="eggNOG" id="KOG3529">
    <property type="taxonomic scope" value="Eukaryota"/>
</dbReference>
<dbReference type="EnsemblMetazoa" id="XM_003386092.3">
    <property type="protein sequence ID" value="XP_003386140.1"/>
    <property type="gene ID" value="LOC100641632"/>
</dbReference>
<dbReference type="InterPro" id="IPR029071">
    <property type="entry name" value="Ubiquitin-like_domsf"/>
</dbReference>
<dbReference type="PROSITE" id="PS00661">
    <property type="entry name" value="FERM_2"/>
    <property type="match status" value="1"/>
</dbReference>